<dbReference type="SUPFAM" id="SSF53681">
    <property type="entry name" value="Aspartate/glutamate racemase"/>
    <property type="match status" value="2"/>
</dbReference>
<feature type="binding site" evidence="7">
    <location>
        <begin position="184"/>
        <end position="185"/>
    </location>
    <ligand>
        <name>substrate</name>
    </ligand>
</feature>
<evidence type="ECO:0000256" key="4">
    <source>
        <dbReference type="ARBA" id="ARBA00022984"/>
    </source>
</evidence>
<dbReference type="GO" id="GO:0009252">
    <property type="term" value="P:peptidoglycan biosynthetic process"/>
    <property type="evidence" value="ECO:0007669"/>
    <property type="project" value="UniProtKB-UniRule"/>
</dbReference>
<dbReference type="InterPro" id="IPR004391">
    <property type="entry name" value="Glu_race"/>
</dbReference>
<feature type="binding site" evidence="7">
    <location>
        <begin position="73"/>
        <end position="74"/>
    </location>
    <ligand>
        <name>substrate</name>
    </ligand>
</feature>
<dbReference type="GO" id="GO:0071555">
    <property type="term" value="P:cell wall organization"/>
    <property type="evidence" value="ECO:0007669"/>
    <property type="project" value="UniProtKB-KW"/>
</dbReference>
<proteinExistence type="inferred from homology"/>
<keyword evidence="6 7" id="KW-0961">Cell wall biogenesis/degradation</keyword>
<dbReference type="FunFam" id="3.40.50.1860:FF:000001">
    <property type="entry name" value="Glutamate racemase"/>
    <property type="match status" value="1"/>
</dbReference>
<dbReference type="AlphaFoldDB" id="A0A081BJ08"/>
<evidence type="ECO:0000256" key="6">
    <source>
        <dbReference type="ARBA" id="ARBA00023316"/>
    </source>
</evidence>
<sequence length="271" mass="29633">MAQAIGYMDSGVGGLTVVKETLKQLPYETVYFFGDQGRLPYGPRSATEVSQFAGQIGQYLLDKDIKMFVIACNTATYAALDDLRAMLPIPVIGVISPGARAATKVTRNHKIGLIATDGTIKSQAYEKSILAKDGRNEVFSVACQSFVTLVEDNEYTTEKAREIVKASLKDFDGTGIDTLILGCTHFPLLKPFIQEAVGPDVTLVDPAVETANMVTTMLDYFELTNATSKKELADQYFTSGDSKRFEAIANDWLPQNDIQAIHVPITDLETK</sequence>
<dbReference type="GO" id="GO:0008881">
    <property type="term" value="F:glutamate racemase activity"/>
    <property type="evidence" value="ECO:0007669"/>
    <property type="project" value="UniProtKB-UniRule"/>
</dbReference>
<feature type="active site" description="Proton donor/acceptor" evidence="7">
    <location>
        <position position="183"/>
    </location>
</feature>
<keyword evidence="5 7" id="KW-0413">Isomerase</keyword>
<reference evidence="8" key="1">
    <citation type="journal article" date="2014" name="Genome Announc.">
        <title>Draft Genome Sequence of Lactobacillus oryzae Strain SG293T.</title>
        <authorList>
            <person name="Tanizawa Y."/>
            <person name="Fujisawa T."/>
            <person name="Mochizuki T."/>
            <person name="Kaminuma E."/>
            <person name="Nakamura Y."/>
            <person name="Tohno M."/>
        </authorList>
    </citation>
    <scope>NUCLEOTIDE SEQUENCE [LARGE SCALE GENOMIC DNA]</scope>
    <source>
        <strain evidence="8">SG293</strain>
    </source>
</reference>
<dbReference type="UniPathway" id="UPA00219"/>
<gene>
    <name evidence="7 8" type="primary">murI</name>
    <name evidence="8" type="ORF">LOSG293_170280</name>
</gene>
<dbReference type="OrthoDB" id="9801055at2"/>
<feature type="active site" description="Proton donor/acceptor" evidence="7">
    <location>
        <position position="72"/>
    </location>
</feature>
<evidence type="ECO:0000256" key="1">
    <source>
        <dbReference type="ARBA" id="ARBA00001602"/>
    </source>
</evidence>
<evidence type="ECO:0000256" key="7">
    <source>
        <dbReference type="HAMAP-Rule" id="MF_00258"/>
    </source>
</evidence>
<evidence type="ECO:0000313" key="8">
    <source>
        <dbReference type="EMBL" id="GAK48026.1"/>
    </source>
</evidence>
<feature type="binding site" evidence="7">
    <location>
        <begin position="9"/>
        <end position="10"/>
    </location>
    <ligand>
        <name>substrate</name>
    </ligand>
</feature>
<evidence type="ECO:0000256" key="5">
    <source>
        <dbReference type="ARBA" id="ARBA00023235"/>
    </source>
</evidence>
<name>A0A081BJ08_9LACO</name>
<protein>
    <recommendedName>
        <fullName evidence="2 7">Glutamate racemase</fullName>
        <ecNumber evidence="2 7">5.1.1.3</ecNumber>
    </recommendedName>
</protein>
<dbReference type="NCBIfam" id="TIGR00067">
    <property type="entry name" value="glut_race"/>
    <property type="match status" value="1"/>
</dbReference>
<evidence type="ECO:0000313" key="9">
    <source>
        <dbReference type="Proteomes" id="UP000028700"/>
    </source>
</evidence>
<dbReference type="InterPro" id="IPR015942">
    <property type="entry name" value="Asp/Glu/hydantoin_racemase"/>
</dbReference>
<dbReference type="InterPro" id="IPR001920">
    <property type="entry name" value="Asp/Glu_race"/>
</dbReference>
<dbReference type="PROSITE" id="PS00923">
    <property type="entry name" value="ASP_GLU_RACEMASE_1"/>
    <property type="match status" value="1"/>
</dbReference>
<dbReference type="Proteomes" id="UP000028700">
    <property type="component" value="Unassembled WGS sequence"/>
</dbReference>
<dbReference type="Pfam" id="PF01177">
    <property type="entry name" value="Asp_Glu_race"/>
    <property type="match status" value="1"/>
</dbReference>
<dbReference type="EMBL" id="BBJM01000017">
    <property type="protein sequence ID" value="GAK48026.1"/>
    <property type="molecule type" value="Genomic_DNA"/>
</dbReference>
<accession>A0A081BJ08</accession>
<dbReference type="EC" id="5.1.1.3" evidence="2 7"/>
<evidence type="ECO:0000256" key="2">
    <source>
        <dbReference type="ARBA" id="ARBA00013090"/>
    </source>
</evidence>
<keyword evidence="4 7" id="KW-0573">Peptidoglycan synthesis</keyword>
<dbReference type="InterPro" id="IPR018187">
    <property type="entry name" value="Asp/Glu_racemase_AS_1"/>
</dbReference>
<comment type="catalytic activity">
    <reaction evidence="1 7">
        <text>L-glutamate = D-glutamate</text>
        <dbReference type="Rhea" id="RHEA:12813"/>
        <dbReference type="ChEBI" id="CHEBI:29985"/>
        <dbReference type="ChEBI" id="CHEBI:29986"/>
        <dbReference type="EC" id="5.1.1.3"/>
    </reaction>
</comment>
<dbReference type="NCBIfam" id="NF002035">
    <property type="entry name" value="PRK00865.1-3"/>
    <property type="match status" value="1"/>
</dbReference>
<evidence type="ECO:0000256" key="3">
    <source>
        <dbReference type="ARBA" id="ARBA00022960"/>
    </source>
</evidence>
<dbReference type="RefSeq" id="WP_034528035.1">
    <property type="nucleotide sequence ID" value="NZ_BBJM01000017.1"/>
</dbReference>
<dbReference type="PANTHER" id="PTHR21198">
    <property type="entry name" value="GLUTAMATE RACEMASE"/>
    <property type="match status" value="1"/>
</dbReference>
<dbReference type="Gene3D" id="3.40.50.1860">
    <property type="match status" value="2"/>
</dbReference>
<keyword evidence="3 7" id="KW-0133">Cell shape</keyword>
<keyword evidence="9" id="KW-1185">Reference proteome</keyword>
<dbReference type="eggNOG" id="COG0796">
    <property type="taxonomic scope" value="Bacteria"/>
</dbReference>
<dbReference type="HAMAP" id="MF_00258">
    <property type="entry name" value="Glu_racemase"/>
    <property type="match status" value="1"/>
</dbReference>
<dbReference type="GO" id="GO:0008360">
    <property type="term" value="P:regulation of cell shape"/>
    <property type="evidence" value="ECO:0007669"/>
    <property type="project" value="UniProtKB-KW"/>
</dbReference>
<dbReference type="PROSITE" id="PS00924">
    <property type="entry name" value="ASP_GLU_RACEMASE_2"/>
    <property type="match status" value="1"/>
</dbReference>
<dbReference type="InterPro" id="IPR033134">
    <property type="entry name" value="Asp/Glu_racemase_AS_2"/>
</dbReference>
<comment type="function">
    <text evidence="7">Provides the (R)-glutamate required for cell wall biosynthesis.</text>
</comment>
<comment type="caution">
    <text evidence="8">The sequence shown here is derived from an EMBL/GenBank/DDBJ whole genome shotgun (WGS) entry which is preliminary data.</text>
</comment>
<dbReference type="PANTHER" id="PTHR21198:SF2">
    <property type="entry name" value="GLUTAMATE RACEMASE"/>
    <property type="match status" value="1"/>
</dbReference>
<comment type="similarity">
    <text evidence="7">Belongs to the aspartate/glutamate racemases family.</text>
</comment>
<feature type="binding site" evidence="7">
    <location>
        <begin position="41"/>
        <end position="42"/>
    </location>
    <ligand>
        <name>substrate</name>
    </ligand>
</feature>
<organism evidence="8 9">
    <name type="scientific">Secundilactobacillus oryzae JCM 18671</name>
    <dbReference type="NCBI Taxonomy" id="1291743"/>
    <lineage>
        <taxon>Bacteria</taxon>
        <taxon>Bacillati</taxon>
        <taxon>Bacillota</taxon>
        <taxon>Bacilli</taxon>
        <taxon>Lactobacillales</taxon>
        <taxon>Lactobacillaceae</taxon>
        <taxon>Secundilactobacillus</taxon>
    </lineage>
</organism>
<dbReference type="STRING" id="1291743.LOSG293_170280"/>
<comment type="pathway">
    <text evidence="7">Cell wall biogenesis; peptidoglycan biosynthesis.</text>
</comment>